<dbReference type="AlphaFoldDB" id="A0A158JTM2"/>
<dbReference type="RefSeq" id="WP_087632501.1">
    <property type="nucleotide sequence ID" value="NZ_FCNZ02000020.1"/>
</dbReference>
<reference evidence="1" key="1">
    <citation type="submission" date="2016-01" db="EMBL/GenBank/DDBJ databases">
        <authorList>
            <person name="Peeters Charlotte."/>
        </authorList>
    </citation>
    <scope>NUCLEOTIDE SEQUENCE</scope>
    <source>
        <strain evidence="1">LMG 22936</strain>
    </source>
</reference>
<sequence>MKTLTIADLPVVETMDRDAMSAMRGGIAYLTRPDTPGDSPFPGLAPSSSLPYPGGSFFKDLYLPGWPVSPAHPAQDPRLL</sequence>
<keyword evidence="2" id="KW-1185">Reference proteome</keyword>
<name>A0A158JTM2_9BURK</name>
<proteinExistence type="predicted"/>
<dbReference type="Proteomes" id="UP000054717">
    <property type="component" value="Unassembled WGS sequence"/>
</dbReference>
<accession>A0A158JTM2</accession>
<evidence type="ECO:0000313" key="1">
    <source>
        <dbReference type="EMBL" id="SAL72232.1"/>
    </source>
</evidence>
<protein>
    <submittedName>
        <fullName evidence="1">Uncharacterized protein</fullName>
    </submittedName>
</protein>
<comment type="caution">
    <text evidence="1">The sequence shown here is derived from an EMBL/GenBank/DDBJ whole genome shotgun (WGS) entry which is preliminary data.</text>
</comment>
<gene>
    <name evidence="1" type="ORF">AWB66_04649</name>
</gene>
<evidence type="ECO:0000313" key="2">
    <source>
        <dbReference type="Proteomes" id="UP000054717"/>
    </source>
</evidence>
<dbReference type="EMBL" id="FCNZ02000020">
    <property type="protein sequence ID" value="SAL72232.1"/>
    <property type="molecule type" value="Genomic_DNA"/>
</dbReference>
<organism evidence="1 2">
    <name type="scientific">Caballeronia telluris</name>
    <dbReference type="NCBI Taxonomy" id="326475"/>
    <lineage>
        <taxon>Bacteria</taxon>
        <taxon>Pseudomonadati</taxon>
        <taxon>Pseudomonadota</taxon>
        <taxon>Betaproteobacteria</taxon>
        <taxon>Burkholderiales</taxon>
        <taxon>Burkholderiaceae</taxon>
        <taxon>Caballeronia</taxon>
    </lineage>
</organism>